<dbReference type="PANTHER" id="PTHR31905">
    <property type="entry name" value="COILED-COIL DOMAIN-CONTAINING PROTEIN 58"/>
    <property type="match status" value="1"/>
</dbReference>
<dbReference type="InterPro" id="IPR019171">
    <property type="entry name" value="MIX23"/>
</dbReference>
<dbReference type="Pfam" id="PF09774">
    <property type="entry name" value="MIX23"/>
    <property type="match status" value="1"/>
</dbReference>
<reference evidence="4" key="1">
    <citation type="submission" date="2016-05" db="EMBL/GenBank/DDBJ databases">
        <title>Comparative genomics of biotechnologically important yeasts.</title>
        <authorList>
            <consortium name="DOE Joint Genome Institute"/>
            <person name="Riley R."/>
            <person name="Haridas S."/>
            <person name="Wolfe K.H."/>
            <person name="Lopes M.R."/>
            <person name="Hittinger C.T."/>
            <person name="Goker M."/>
            <person name="Salamov A."/>
            <person name="Wisecaver J."/>
            <person name="Long T.M."/>
            <person name="Aerts A.L."/>
            <person name="Barry K."/>
            <person name="Choi C."/>
            <person name="Clum A."/>
            <person name="Coughlan A.Y."/>
            <person name="Deshpande S."/>
            <person name="Douglass A.P."/>
            <person name="Hanson S.J."/>
            <person name="Klenk H.-P."/>
            <person name="Labutti K."/>
            <person name="Lapidus A."/>
            <person name="Lindquist E."/>
            <person name="Lipzen A."/>
            <person name="Meier-Kolthoff J.P."/>
            <person name="Ohm R.A."/>
            <person name="Otillar R.P."/>
            <person name="Pangilinan J."/>
            <person name="Peng Y."/>
            <person name="Rokas A."/>
            <person name="Rosa C.A."/>
            <person name="Scheuner C."/>
            <person name="Sibirny A.A."/>
            <person name="Slot J.C."/>
            <person name="Stielow J.B."/>
            <person name="Sun H."/>
            <person name="Kurtzman C.P."/>
            <person name="Blackwell M."/>
            <person name="Grigoriev I.V."/>
            <person name="Jeffries T.W."/>
        </authorList>
    </citation>
    <scope>NUCLEOTIDE SEQUENCE [LARGE SCALE GENOMIC DNA]</scope>
    <source>
        <strain evidence="4">NRRL Y-17324</strain>
    </source>
</reference>
<dbReference type="PIRSF" id="PIRSF022603">
    <property type="entry name" value="UCP022603"/>
    <property type="match status" value="1"/>
</dbReference>
<dbReference type="OrthoDB" id="5593818at2759"/>
<dbReference type="PANTHER" id="PTHR31905:SF2">
    <property type="entry name" value="PROTEIN MIX23"/>
    <property type="match status" value="1"/>
</dbReference>
<sequence length="174" mass="20104">FFAATSTTPAPSVVPEHLLSPQNCTSPQRIRAFLRLSRIATDDTIREHLNELKGNQACDVYYTNTILPQWNARAQIIQYCSDYAIQLRAQAEGKHPMPEPKPASADDPDPYNLRIDPYAVKNRNAELESRFSQVEEVERWVRNERSVESIVREETAKALSDRCYYRDWLNVYSK</sequence>
<feature type="non-terminal residue" evidence="3">
    <location>
        <position position="174"/>
    </location>
</feature>
<feature type="region of interest" description="Disordered" evidence="2">
    <location>
        <begin position="92"/>
        <end position="112"/>
    </location>
</feature>
<evidence type="ECO:0000256" key="2">
    <source>
        <dbReference type="SAM" id="MobiDB-lite"/>
    </source>
</evidence>
<organism evidence="3 4">
    <name type="scientific">Suhomyces tanzawaensis NRRL Y-17324</name>
    <dbReference type="NCBI Taxonomy" id="984487"/>
    <lineage>
        <taxon>Eukaryota</taxon>
        <taxon>Fungi</taxon>
        <taxon>Dikarya</taxon>
        <taxon>Ascomycota</taxon>
        <taxon>Saccharomycotina</taxon>
        <taxon>Pichiomycetes</taxon>
        <taxon>Debaryomycetaceae</taxon>
        <taxon>Suhomyces</taxon>
    </lineage>
</organism>
<dbReference type="EMBL" id="KV453912">
    <property type="protein sequence ID" value="ODV78892.1"/>
    <property type="molecule type" value="Genomic_DNA"/>
</dbReference>
<evidence type="ECO:0000313" key="3">
    <source>
        <dbReference type="EMBL" id="ODV78892.1"/>
    </source>
</evidence>
<name>A0A1E4SHJ2_9ASCO</name>
<dbReference type="GO" id="GO:0005758">
    <property type="term" value="C:mitochondrial intermembrane space"/>
    <property type="evidence" value="ECO:0007669"/>
    <property type="project" value="InterPro"/>
</dbReference>
<evidence type="ECO:0000256" key="1">
    <source>
        <dbReference type="ARBA" id="ARBA00024204"/>
    </source>
</evidence>
<gene>
    <name evidence="3" type="ORF">CANTADRAFT_42282</name>
</gene>
<evidence type="ECO:0000313" key="4">
    <source>
        <dbReference type="Proteomes" id="UP000094285"/>
    </source>
</evidence>
<feature type="non-terminal residue" evidence="3">
    <location>
        <position position="1"/>
    </location>
</feature>
<dbReference type="InterPro" id="IPR016805">
    <property type="entry name" value="MIX23_fungal"/>
</dbReference>
<keyword evidence="4" id="KW-1185">Reference proteome</keyword>
<dbReference type="GeneID" id="30983039"/>
<protein>
    <submittedName>
        <fullName evidence="3">Uncharacterized protein</fullName>
    </submittedName>
</protein>
<accession>A0A1E4SHJ2</accession>
<proteinExistence type="inferred from homology"/>
<dbReference type="AlphaFoldDB" id="A0A1E4SHJ2"/>
<comment type="similarity">
    <text evidence="1">Belongs to the MIX23 family.</text>
</comment>
<dbReference type="Proteomes" id="UP000094285">
    <property type="component" value="Unassembled WGS sequence"/>
</dbReference>
<dbReference type="RefSeq" id="XP_020064014.1">
    <property type="nucleotide sequence ID" value="XM_020208903.2"/>
</dbReference>